<protein>
    <recommendedName>
        <fullName evidence="2">DUF4139 domain-containing protein</fullName>
    </recommendedName>
</protein>
<gene>
    <name evidence="3" type="ORF">FHR98_002390</name>
</gene>
<reference evidence="3 4" key="1">
    <citation type="submission" date="2020-08" db="EMBL/GenBank/DDBJ databases">
        <title>Genomic Encyclopedia of Type Strains, Phase III (KMG-III): the genomes of soil and plant-associated and newly described type strains.</title>
        <authorList>
            <person name="Whitman W."/>
        </authorList>
    </citation>
    <scope>NUCLEOTIDE SEQUENCE [LARGE SCALE GENOMIC DNA]</scope>
    <source>
        <strain evidence="3 4">CECT 8803</strain>
    </source>
</reference>
<dbReference type="PANTHER" id="PTHR38075">
    <property type="entry name" value="DUF4139 DOMAIN-CONTAINING PROTEIN"/>
    <property type="match status" value="1"/>
</dbReference>
<dbReference type="InterPro" id="IPR037291">
    <property type="entry name" value="DUF4139"/>
</dbReference>
<evidence type="ECO:0000256" key="1">
    <source>
        <dbReference type="SAM" id="SignalP"/>
    </source>
</evidence>
<evidence type="ECO:0000313" key="3">
    <source>
        <dbReference type="EMBL" id="MBB3066087.1"/>
    </source>
</evidence>
<keyword evidence="4" id="KW-1185">Reference proteome</keyword>
<dbReference type="PANTHER" id="PTHR38075:SF1">
    <property type="entry name" value="DUF4139 DOMAIN-CONTAINING PROTEIN"/>
    <property type="match status" value="1"/>
</dbReference>
<feature type="domain" description="DUF4139" evidence="2">
    <location>
        <begin position="183"/>
        <end position="473"/>
    </location>
</feature>
<organism evidence="3 4">
    <name type="scientific">Limibacillus halophilus</name>
    <dbReference type="NCBI Taxonomy" id="1579333"/>
    <lineage>
        <taxon>Bacteria</taxon>
        <taxon>Pseudomonadati</taxon>
        <taxon>Pseudomonadota</taxon>
        <taxon>Alphaproteobacteria</taxon>
        <taxon>Rhodospirillales</taxon>
        <taxon>Rhodovibrionaceae</taxon>
        <taxon>Limibacillus</taxon>
    </lineage>
</organism>
<comment type="caution">
    <text evidence="3">The sequence shown here is derived from an EMBL/GenBank/DDBJ whole genome shotgun (WGS) entry which is preliminary data.</text>
</comment>
<dbReference type="AlphaFoldDB" id="A0A839STA6"/>
<feature type="signal peptide" evidence="1">
    <location>
        <begin position="1"/>
        <end position="23"/>
    </location>
</feature>
<evidence type="ECO:0000313" key="4">
    <source>
        <dbReference type="Proteomes" id="UP000581135"/>
    </source>
</evidence>
<keyword evidence="1" id="KW-0732">Signal</keyword>
<proteinExistence type="predicted"/>
<dbReference type="Proteomes" id="UP000581135">
    <property type="component" value="Unassembled WGS sequence"/>
</dbReference>
<name>A0A839STA6_9PROT</name>
<dbReference type="EMBL" id="JACHXA010000006">
    <property type="protein sequence ID" value="MBB3066087.1"/>
    <property type="molecule type" value="Genomic_DNA"/>
</dbReference>
<dbReference type="RefSeq" id="WP_183416902.1">
    <property type="nucleotide sequence ID" value="NZ_JACHXA010000006.1"/>
</dbReference>
<dbReference type="Pfam" id="PF13598">
    <property type="entry name" value="DUF4139"/>
    <property type="match status" value="1"/>
</dbReference>
<accession>A0A839STA6</accession>
<feature type="chain" id="PRO_5032683051" description="DUF4139 domain-containing protein" evidence="1">
    <location>
        <begin position="24"/>
        <end position="473"/>
    </location>
</feature>
<sequence>MVNSRACVAAALILLASVGSGQAEPLRLPSSQRDLSVTIYTSNLAFFADARAVTLQQGETILEIEGISKNLIPESLFVEGKGFHVQEQSFRPANLTPAALLRASVGKNVRVEIAAEGDDSDIRIVEGELLSVDGGALVRIGEEVRIVAADRVLLPGVPDALDANDLLEVRLDTQNAGAGDAVIGYLAQGFSWTADYVAKLDNNEEHLAIVAKATLRNDTDESYEHAHVSLVAGDISRVRPQPAMPVKAQFEMMSGDASAGMRAAMPQQETAGEYHRYVLPSRVSLPAGTVKQVVFLEANSVAVTKRYRIENLLRAQTTQGDKLGPVNASVDMLLKNERSEGLGRPLPAGVWRVYGESPEGGALLLGESRQDHLAENGEATLTLGAAFDITAEAVTNDYKQVSNRSFETEQTVTVKNAKNEAVQVELVGDYPPNTRVLKETQAHEAVSATRLLWNLQVPPKGESVLVYRVLVSY</sequence>
<evidence type="ECO:0000259" key="2">
    <source>
        <dbReference type="Pfam" id="PF13598"/>
    </source>
</evidence>